<name>A0ABP7WGP3_9GAMM</name>
<keyword evidence="4" id="KW-1185">Reference proteome</keyword>
<dbReference type="Gene3D" id="1.10.150.690">
    <property type="entry name" value="DUF2063"/>
    <property type="match status" value="1"/>
</dbReference>
<gene>
    <name evidence="3" type="ORF">GCM10022414_08680</name>
</gene>
<sequence length="245" mass="27856">MKEFQQIQQSMTAFVRDPEHCAGPQGIEARRMAIYRDLFFNNIEGFLSNGFPVCRSLYRDDEWHALVRDFMHHHRCDSPYFLRIAEEFLGYLDDERDAPSDPPFLRELAHYEWVELALDIAEDELPNIQPVADVLKAQLSLSPLAWSLAYAFPVHHISAEFRPSEAGAELTFIVVYRNRDDKVQFLEINRVTARLLSLLDASPGITGAAVLTEIAGELNIERAAVVDFGGEILQQLLELGILLVN</sequence>
<dbReference type="InterPro" id="IPR054098">
    <property type="entry name" value="NGO1945-like_C"/>
</dbReference>
<dbReference type="InterPro" id="IPR018640">
    <property type="entry name" value="DUF2063"/>
</dbReference>
<dbReference type="InterPro" id="IPR044922">
    <property type="entry name" value="DUF2063_N_sf"/>
</dbReference>
<dbReference type="Proteomes" id="UP001500392">
    <property type="component" value="Unassembled WGS sequence"/>
</dbReference>
<feature type="domain" description="NGO1945-like C-terminal" evidence="2">
    <location>
        <begin position="142"/>
        <end position="237"/>
    </location>
</feature>
<dbReference type="Gene3D" id="3.90.930.50">
    <property type="match status" value="1"/>
</dbReference>
<feature type="domain" description="Putative DNA-binding" evidence="1">
    <location>
        <begin position="6"/>
        <end position="92"/>
    </location>
</feature>
<comment type="caution">
    <text evidence="3">The sequence shown here is derived from an EMBL/GenBank/DDBJ whole genome shotgun (WGS) entry which is preliminary data.</text>
</comment>
<protein>
    <submittedName>
        <fullName evidence="3">DUF2063 domain-containing protein</fullName>
    </submittedName>
</protein>
<evidence type="ECO:0000259" key="1">
    <source>
        <dbReference type="Pfam" id="PF09836"/>
    </source>
</evidence>
<proteinExistence type="predicted"/>
<accession>A0ABP7WGP3</accession>
<evidence type="ECO:0000313" key="4">
    <source>
        <dbReference type="Proteomes" id="UP001500392"/>
    </source>
</evidence>
<dbReference type="EMBL" id="BAABDM010000001">
    <property type="protein sequence ID" value="GAA4088113.1"/>
    <property type="molecule type" value="Genomic_DNA"/>
</dbReference>
<evidence type="ECO:0000313" key="3">
    <source>
        <dbReference type="EMBL" id="GAA4088113.1"/>
    </source>
</evidence>
<reference evidence="4" key="1">
    <citation type="journal article" date="2019" name="Int. J. Syst. Evol. Microbiol.">
        <title>The Global Catalogue of Microorganisms (GCM) 10K type strain sequencing project: providing services to taxonomists for standard genome sequencing and annotation.</title>
        <authorList>
            <consortium name="The Broad Institute Genomics Platform"/>
            <consortium name="The Broad Institute Genome Sequencing Center for Infectious Disease"/>
            <person name="Wu L."/>
            <person name="Ma J."/>
        </authorList>
    </citation>
    <scope>NUCLEOTIDE SEQUENCE [LARGE SCALE GENOMIC DNA]</scope>
    <source>
        <strain evidence="4">JCM 17304</strain>
    </source>
</reference>
<organism evidence="3 4">
    <name type="scientific">Zhongshania borealis</name>
    <dbReference type="NCBI Taxonomy" id="889488"/>
    <lineage>
        <taxon>Bacteria</taxon>
        <taxon>Pseudomonadati</taxon>
        <taxon>Pseudomonadota</taxon>
        <taxon>Gammaproteobacteria</taxon>
        <taxon>Cellvibrionales</taxon>
        <taxon>Spongiibacteraceae</taxon>
        <taxon>Zhongshania</taxon>
    </lineage>
</organism>
<dbReference type="Pfam" id="PF09836">
    <property type="entry name" value="DUF2063"/>
    <property type="match status" value="1"/>
</dbReference>
<dbReference type="Pfam" id="PF22106">
    <property type="entry name" value="NGO1945_C"/>
    <property type="match status" value="1"/>
</dbReference>
<dbReference type="RefSeq" id="WP_344932713.1">
    <property type="nucleotide sequence ID" value="NZ_BAABDM010000001.1"/>
</dbReference>
<evidence type="ECO:0000259" key="2">
    <source>
        <dbReference type="Pfam" id="PF22106"/>
    </source>
</evidence>